<dbReference type="Pfam" id="PF13469">
    <property type="entry name" value="Sulfotransfer_3"/>
    <property type="match status" value="1"/>
</dbReference>
<keyword evidence="1 2" id="KW-0808">Transferase</keyword>
<evidence type="ECO:0000256" key="1">
    <source>
        <dbReference type="ARBA" id="ARBA00022679"/>
    </source>
</evidence>
<dbReference type="RefSeq" id="WP_126683942.1">
    <property type="nucleotide sequence ID" value="NZ_RYYV01000004.1"/>
</dbReference>
<proteinExistence type="predicted"/>
<protein>
    <submittedName>
        <fullName evidence="2">Sulfotransferase</fullName>
    </submittedName>
</protein>
<sequence length="282" mass="31702">MSATPAAGNPARKFHFISGLPRSGTTLLAAILNQNPRFRAGMTSPLADIMGVVMAEASSKNDFSFDVSDAQRVALLRGLVENFYSLQDADAGVVFDTSRLWCSRMQLLHTLFPSVKVIACVRQLAWVLDSMERLVQRQPVSVSKVFRFDTNTTVYSRVEALTDPRGMVGFAYQATKEAFYGQYAQNHLLMLTYESLVSDPAAAMRAVYRFLDEPWFEHDFDHIAYNADEFDARVGMPGLHAVRPKVQSIERQPVLPREVFGRFANEAFWKDPKNNVNQVPIV</sequence>
<dbReference type="GO" id="GO:0008476">
    <property type="term" value="F:protein-tyrosine sulfotransferase activity"/>
    <property type="evidence" value="ECO:0007669"/>
    <property type="project" value="InterPro"/>
</dbReference>
<dbReference type="AlphaFoldDB" id="A0A3S0PPQ4"/>
<dbReference type="InterPro" id="IPR027417">
    <property type="entry name" value="P-loop_NTPase"/>
</dbReference>
<name>A0A3S0PPQ4_9GAMM</name>
<dbReference type="EMBL" id="RYYV01000004">
    <property type="protein sequence ID" value="RUL77547.1"/>
    <property type="molecule type" value="Genomic_DNA"/>
</dbReference>
<reference evidence="2 3" key="1">
    <citation type="submission" date="2018-12" db="EMBL/GenBank/DDBJ databases">
        <title>Dyella dinghuensis sp. nov. DHOA06 and Dyella choica sp. nov. 4M-K27, isolated from forest soil.</title>
        <authorList>
            <person name="Qiu L.-H."/>
            <person name="Gao Z.-H."/>
        </authorList>
    </citation>
    <scope>NUCLEOTIDE SEQUENCE [LARGE SCALE GENOMIC DNA]</scope>
    <source>
        <strain evidence="2 3">4M-K27</strain>
    </source>
</reference>
<comment type="caution">
    <text evidence="2">The sequence shown here is derived from an EMBL/GenBank/DDBJ whole genome shotgun (WGS) entry which is preliminary data.</text>
</comment>
<keyword evidence="3" id="KW-1185">Reference proteome</keyword>
<evidence type="ECO:0000313" key="3">
    <source>
        <dbReference type="Proteomes" id="UP000274358"/>
    </source>
</evidence>
<dbReference type="PANTHER" id="PTHR12788:SF10">
    <property type="entry name" value="PROTEIN-TYROSINE SULFOTRANSFERASE"/>
    <property type="match status" value="1"/>
</dbReference>
<evidence type="ECO:0000313" key="2">
    <source>
        <dbReference type="EMBL" id="RUL77547.1"/>
    </source>
</evidence>
<accession>A0A3S0PPQ4</accession>
<dbReference type="InterPro" id="IPR026634">
    <property type="entry name" value="TPST-like"/>
</dbReference>
<dbReference type="PANTHER" id="PTHR12788">
    <property type="entry name" value="PROTEIN-TYROSINE SULFOTRANSFERASE 2"/>
    <property type="match status" value="1"/>
</dbReference>
<dbReference type="OrthoDB" id="9766687at2"/>
<organism evidence="2 3">
    <name type="scientific">Dyella choica</name>
    <dbReference type="NCBI Taxonomy" id="1927959"/>
    <lineage>
        <taxon>Bacteria</taxon>
        <taxon>Pseudomonadati</taxon>
        <taxon>Pseudomonadota</taxon>
        <taxon>Gammaproteobacteria</taxon>
        <taxon>Lysobacterales</taxon>
        <taxon>Rhodanobacteraceae</taxon>
        <taxon>Dyella</taxon>
    </lineage>
</organism>
<dbReference type="Gene3D" id="3.40.50.300">
    <property type="entry name" value="P-loop containing nucleotide triphosphate hydrolases"/>
    <property type="match status" value="1"/>
</dbReference>
<dbReference type="SUPFAM" id="SSF52540">
    <property type="entry name" value="P-loop containing nucleoside triphosphate hydrolases"/>
    <property type="match status" value="1"/>
</dbReference>
<gene>
    <name evidence="2" type="ORF">EKH80_06615</name>
</gene>
<dbReference type="Proteomes" id="UP000274358">
    <property type="component" value="Unassembled WGS sequence"/>
</dbReference>